<name>A0ABV6XBB5_9ACTN</name>
<proteinExistence type="predicted"/>
<sequence length="383" mass="41034">MALAEQQELLREPPRISDATLRDSAHMAGVEFGPKDAARIADLLVRTGVELVEVGMVAGPDSKDADLVLATHEAVGPDRSMTLLVVRDRQQVAKALDEAERLGVRHIMYSIPTSEQHAALKLGSPSAKLLTAVARSAISQAKDRGFHVTFSGEDGARTPAERLVPYVTAGFEAGADRFRLAETVAYLSPWQMQEVIADLTAIDGSEIEIHSHNMLGMAVANSLAAVRAGARWISATVGGIGERGGNAPLAELLTSLRVIHGDTRFDLTHLTELSRLALVGAGLGEAFQSGPTTPHAFAYELPGQLNHPEAYETLPAELVGNARDLRVRTRLTPALVTWALADSGVLVDVAAFTPWLTERQERDGAPLLDREAIRKAAVDFQSA</sequence>
<organism evidence="3 4">
    <name type="scientific">Streptacidiphilus alkalitolerans</name>
    <dbReference type="NCBI Taxonomy" id="3342712"/>
    <lineage>
        <taxon>Bacteria</taxon>
        <taxon>Bacillati</taxon>
        <taxon>Actinomycetota</taxon>
        <taxon>Actinomycetes</taxon>
        <taxon>Kitasatosporales</taxon>
        <taxon>Streptomycetaceae</taxon>
        <taxon>Streptacidiphilus</taxon>
    </lineage>
</organism>
<dbReference type="Proteomes" id="UP001592530">
    <property type="component" value="Unassembled WGS sequence"/>
</dbReference>
<protein>
    <submittedName>
        <fullName evidence="3">Isopropylmalate synthase</fullName>
    </submittedName>
</protein>
<dbReference type="SUPFAM" id="SSF51569">
    <property type="entry name" value="Aldolase"/>
    <property type="match status" value="1"/>
</dbReference>
<evidence type="ECO:0000313" key="3">
    <source>
        <dbReference type="EMBL" id="MFC1435541.1"/>
    </source>
</evidence>
<comment type="caution">
    <text evidence="3">The sequence shown here is derived from an EMBL/GenBank/DDBJ whole genome shotgun (WGS) entry which is preliminary data.</text>
</comment>
<dbReference type="EMBL" id="JBHEZY010000019">
    <property type="protein sequence ID" value="MFC1435541.1"/>
    <property type="molecule type" value="Genomic_DNA"/>
</dbReference>
<reference evidence="3 4" key="1">
    <citation type="submission" date="2024-09" db="EMBL/GenBank/DDBJ databases">
        <authorList>
            <person name="Lee S.D."/>
        </authorList>
    </citation>
    <scope>NUCLEOTIDE SEQUENCE [LARGE SCALE GENOMIC DNA]</scope>
    <source>
        <strain evidence="3 4">N1-3</strain>
    </source>
</reference>
<dbReference type="RefSeq" id="WP_380558761.1">
    <property type="nucleotide sequence ID" value="NZ_JBHEZY010000019.1"/>
</dbReference>
<dbReference type="PANTHER" id="PTHR42880:SF1">
    <property type="entry name" value="ISOPROPYLMALATE_HOMOCITRATE_CITRAMALATE SYNTHASE FAMILY PROTEIN"/>
    <property type="match status" value="1"/>
</dbReference>
<dbReference type="InterPro" id="IPR013785">
    <property type="entry name" value="Aldolase_TIM"/>
</dbReference>
<dbReference type="PROSITE" id="PS50991">
    <property type="entry name" value="PYR_CT"/>
    <property type="match status" value="1"/>
</dbReference>
<evidence type="ECO:0000256" key="1">
    <source>
        <dbReference type="ARBA" id="ARBA00022679"/>
    </source>
</evidence>
<dbReference type="PANTHER" id="PTHR42880">
    <property type="entry name" value="HOMOCITRATE SYNTHASE"/>
    <property type="match status" value="1"/>
</dbReference>
<dbReference type="Gene3D" id="3.20.20.70">
    <property type="entry name" value="Aldolase class I"/>
    <property type="match status" value="1"/>
</dbReference>
<accession>A0ABV6XBB5</accession>
<dbReference type="Pfam" id="PF00682">
    <property type="entry name" value="HMGL-like"/>
    <property type="match status" value="1"/>
</dbReference>
<gene>
    <name evidence="3" type="ORF">ACEZDB_33375</name>
</gene>
<dbReference type="InterPro" id="IPR000891">
    <property type="entry name" value="PYR_CT"/>
</dbReference>
<evidence type="ECO:0000259" key="2">
    <source>
        <dbReference type="PROSITE" id="PS50991"/>
    </source>
</evidence>
<feature type="domain" description="Pyruvate carboxyltransferase" evidence="2">
    <location>
        <begin position="14"/>
        <end position="271"/>
    </location>
</feature>
<keyword evidence="1" id="KW-0808">Transferase</keyword>
<evidence type="ECO:0000313" key="4">
    <source>
        <dbReference type="Proteomes" id="UP001592530"/>
    </source>
</evidence>